<keyword evidence="1" id="KW-0472">Membrane</keyword>
<evidence type="ECO:0000313" key="3">
    <source>
        <dbReference type="EMBL" id="MBB5576976.1"/>
    </source>
</evidence>
<dbReference type="Pfam" id="PF04266">
    <property type="entry name" value="ASCH"/>
    <property type="match status" value="1"/>
</dbReference>
<feature type="domain" description="ASCH" evidence="2">
    <location>
        <begin position="7"/>
        <end position="62"/>
    </location>
</feature>
<dbReference type="Proteomes" id="UP000549882">
    <property type="component" value="Unassembled WGS sequence"/>
</dbReference>
<dbReference type="Gene3D" id="2.30.130.30">
    <property type="entry name" value="Hypothetical protein"/>
    <property type="match status" value="1"/>
</dbReference>
<dbReference type="AlphaFoldDB" id="A0A7W8XWR9"/>
<dbReference type="InterPro" id="IPR015947">
    <property type="entry name" value="PUA-like_sf"/>
</dbReference>
<evidence type="ECO:0000313" key="4">
    <source>
        <dbReference type="Proteomes" id="UP000549882"/>
    </source>
</evidence>
<dbReference type="InterPro" id="IPR007374">
    <property type="entry name" value="ASCH_domain"/>
</dbReference>
<sequence length="142" mass="15612">MSENAIISIRPKFVQAIVSGVKTVEVRRRIPPIQAGTTLWIYATLPIGAVVAVAVAVQIFRGHPDELWASFGAETGITKEDFDSYFEGTASGVCIYLGHVREISPIPIRQLRSMRVGFNPPQVISKITAEEARFLEGFSRPV</sequence>
<keyword evidence="1" id="KW-1133">Transmembrane helix</keyword>
<comment type="caution">
    <text evidence="3">The sequence shown here is derived from an EMBL/GenBank/DDBJ whole genome shotgun (WGS) entry which is preliminary data.</text>
</comment>
<protein>
    <submittedName>
        <fullName evidence="3">Putative transcriptional regulator</fullName>
    </submittedName>
</protein>
<gene>
    <name evidence="3" type="ORF">GGD50_005623</name>
</gene>
<dbReference type="EMBL" id="JACHBI010000015">
    <property type="protein sequence ID" value="MBB5576976.1"/>
    <property type="molecule type" value="Genomic_DNA"/>
</dbReference>
<proteinExistence type="predicted"/>
<dbReference type="SUPFAM" id="SSF88697">
    <property type="entry name" value="PUA domain-like"/>
    <property type="match status" value="1"/>
</dbReference>
<keyword evidence="1" id="KW-0812">Transmembrane</keyword>
<dbReference type="RefSeq" id="WP_181316115.1">
    <property type="nucleotide sequence ID" value="NZ_JACHBI010000015.1"/>
</dbReference>
<evidence type="ECO:0000259" key="2">
    <source>
        <dbReference type="Pfam" id="PF04266"/>
    </source>
</evidence>
<name>A0A7W8XWR9_9HYPH</name>
<organism evidence="3 4">
    <name type="scientific">Rhizobium paranaense</name>
    <dbReference type="NCBI Taxonomy" id="1650438"/>
    <lineage>
        <taxon>Bacteria</taxon>
        <taxon>Pseudomonadati</taxon>
        <taxon>Pseudomonadota</taxon>
        <taxon>Alphaproteobacteria</taxon>
        <taxon>Hyphomicrobiales</taxon>
        <taxon>Rhizobiaceae</taxon>
        <taxon>Rhizobium/Agrobacterium group</taxon>
        <taxon>Rhizobium</taxon>
    </lineage>
</organism>
<keyword evidence="4" id="KW-1185">Reference proteome</keyword>
<feature type="transmembrane region" description="Helical" evidence="1">
    <location>
        <begin position="39"/>
        <end position="60"/>
    </location>
</feature>
<accession>A0A7W8XWR9</accession>
<evidence type="ECO:0000256" key="1">
    <source>
        <dbReference type="SAM" id="Phobius"/>
    </source>
</evidence>
<reference evidence="3 4" key="1">
    <citation type="submission" date="2020-08" db="EMBL/GenBank/DDBJ databases">
        <title>Genomic Encyclopedia of Type Strains, Phase IV (KMG-V): Genome sequencing to study the core and pangenomes of soil and plant-associated prokaryotes.</title>
        <authorList>
            <person name="Whitman W."/>
        </authorList>
    </citation>
    <scope>NUCLEOTIDE SEQUENCE [LARGE SCALE GENOMIC DNA]</scope>
    <source>
        <strain evidence="3 4">SEMIA 4064</strain>
    </source>
</reference>